<dbReference type="RefSeq" id="WP_213353381.1">
    <property type="nucleotide sequence ID" value="NZ_JAHBGB010000033.1"/>
</dbReference>
<dbReference type="EMBL" id="JBHUHD010000001">
    <property type="protein sequence ID" value="MFD2139929.1"/>
    <property type="molecule type" value="Genomic_DNA"/>
</dbReference>
<dbReference type="Pfam" id="PF00528">
    <property type="entry name" value="BPD_transp_1"/>
    <property type="match status" value="1"/>
</dbReference>
<dbReference type="InterPro" id="IPR000515">
    <property type="entry name" value="MetI-like"/>
</dbReference>
<feature type="transmembrane region" description="Helical" evidence="7">
    <location>
        <begin position="122"/>
        <end position="142"/>
    </location>
</feature>
<keyword evidence="4 7" id="KW-0812">Transmembrane</keyword>
<evidence type="ECO:0000256" key="5">
    <source>
        <dbReference type="ARBA" id="ARBA00022989"/>
    </source>
</evidence>
<dbReference type="PANTHER" id="PTHR30151">
    <property type="entry name" value="ALKANE SULFONATE ABC TRANSPORTER-RELATED, MEMBRANE SUBUNIT"/>
    <property type="match status" value="1"/>
</dbReference>
<dbReference type="CDD" id="cd06261">
    <property type="entry name" value="TM_PBP2"/>
    <property type="match status" value="1"/>
</dbReference>
<gene>
    <name evidence="9" type="ORF">ACFSNC_05940</name>
</gene>
<evidence type="ECO:0000256" key="1">
    <source>
        <dbReference type="ARBA" id="ARBA00004651"/>
    </source>
</evidence>
<keyword evidence="10" id="KW-1185">Reference proteome</keyword>
<comment type="subcellular location">
    <subcellularLocation>
        <location evidence="1 7">Cell membrane</location>
        <topology evidence="1 7">Multi-pass membrane protein</topology>
    </subcellularLocation>
</comment>
<evidence type="ECO:0000256" key="6">
    <source>
        <dbReference type="ARBA" id="ARBA00023136"/>
    </source>
</evidence>
<evidence type="ECO:0000256" key="7">
    <source>
        <dbReference type="RuleBase" id="RU363032"/>
    </source>
</evidence>
<feature type="transmembrane region" description="Helical" evidence="7">
    <location>
        <begin position="94"/>
        <end position="116"/>
    </location>
</feature>
<evidence type="ECO:0000259" key="8">
    <source>
        <dbReference type="PROSITE" id="PS50928"/>
    </source>
</evidence>
<evidence type="ECO:0000256" key="4">
    <source>
        <dbReference type="ARBA" id="ARBA00022692"/>
    </source>
</evidence>
<comment type="caution">
    <text evidence="9">The sequence shown here is derived from an EMBL/GenBank/DDBJ whole genome shotgun (WGS) entry which is preliminary data.</text>
</comment>
<evidence type="ECO:0000256" key="3">
    <source>
        <dbReference type="ARBA" id="ARBA00022475"/>
    </source>
</evidence>
<organism evidence="9 10">
    <name type="scientific">Ancylobacter oerskovii</name>
    <dbReference type="NCBI Taxonomy" id="459519"/>
    <lineage>
        <taxon>Bacteria</taxon>
        <taxon>Pseudomonadati</taxon>
        <taxon>Pseudomonadota</taxon>
        <taxon>Alphaproteobacteria</taxon>
        <taxon>Hyphomicrobiales</taxon>
        <taxon>Xanthobacteraceae</taxon>
        <taxon>Ancylobacter</taxon>
    </lineage>
</organism>
<feature type="transmembrane region" description="Helical" evidence="7">
    <location>
        <begin position="217"/>
        <end position="239"/>
    </location>
</feature>
<proteinExistence type="inferred from homology"/>
<name>A0ABW4YUW4_9HYPH</name>
<keyword evidence="5 7" id="KW-1133">Transmembrane helix</keyword>
<dbReference type="Proteomes" id="UP001597299">
    <property type="component" value="Unassembled WGS sequence"/>
</dbReference>
<dbReference type="PROSITE" id="PS50928">
    <property type="entry name" value="ABC_TM1"/>
    <property type="match status" value="1"/>
</dbReference>
<sequence length="257" mass="28148">MYRLSVTLGQFLVFVVFFAIWELLVDLLHIRPVILPAPTAIAEKIWENRALLLKESWPTFAAISLGFIAAVVSGFLLAVGIAYSRIVRDLTYPFLIAAQILPKIAFAPLFLIWFGFGLTPKIVIAALIAFFPIVINTAKGLTSVDKELLQYMDSLGSSGWEKFTKISLPWALPYIFAALKISITLAIVGAVVGEFVAAGEGLGYVINSSNITLNTELMFAAIVTMSVLGILMYLAIVLLERYMLPQGQLEDSGHSTM</sequence>
<reference evidence="10" key="1">
    <citation type="journal article" date="2019" name="Int. J. Syst. Evol. Microbiol.">
        <title>The Global Catalogue of Microorganisms (GCM) 10K type strain sequencing project: providing services to taxonomists for standard genome sequencing and annotation.</title>
        <authorList>
            <consortium name="The Broad Institute Genomics Platform"/>
            <consortium name="The Broad Institute Genome Sequencing Center for Infectious Disease"/>
            <person name="Wu L."/>
            <person name="Ma J."/>
        </authorList>
    </citation>
    <scope>NUCLEOTIDE SEQUENCE [LARGE SCALE GENOMIC DNA]</scope>
    <source>
        <strain evidence="10">CCM 7435</strain>
    </source>
</reference>
<evidence type="ECO:0000313" key="9">
    <source>
        <dbReference type="EMBL" id="MFD2139929.1"/>
    </source>
</evidence>
<feature type="domain" description="ABC transmembrane type-1" evidence="8">
    <location>
        <begin position="56"/>
        <end position="240"/>
    </location>
</feature>
<accession>A0ABW4YUW4</accession>
<dbReference type="InterPro" id="IPR035906">
    <property type="entry name" value="MetI-like_sf"/>
</dbReference>
<evidence type="ECO:0000313" key="10">
    <source>
        <dbReference type="Proteomes" id="UP001597299"/>
    </source>
</evidence>
<dbReference type="Gene3D" id="1.10.3720.10">
    <property type="entry name" value="MetI-like"/>
    <property type="match status" value="1"/>
</dbReference>
<protein>
    <submittedName>
        <fullName evidence="9">ABC transporter permease</fullName>
    </submittedName>
</protein>
<keyword evidence="2 7" id="KW-0813">Transport</keyword>
<keyword evidence="3" id="KW-1003">Cell membrane</keyword>
<evidence type="ECO:0000256" key="2">
    <source>
        <dbReference type="ARBA" id="ARBA00022448"/>
    </source>
</evidence>
<dbReference type="PANTHER" id="PTHR30151:SF20">
    <property type="entry name" value="ABC TRANSPORTER PERMEASE PROTEIN HI_0355-RELATED"/>
    <property type="match status" value="1"/>
</dbReference>
<feature type="transmembrane region" description="Helical" evidence="7">
    <location>
        <begin position="60"/>
        <end position="82"/>
    </location>
</feature>
<comment type="similarity">
    <text evidence="7">Belongs to the binding-protein-dependent transport system permease family.</text>
</comment>
<feature type="transmembrane region" description="Helical" evidence="7">
    <location>
        <begin position="12"/>
        <end position="30"/>
    </location>
</feature>
<feature type="transmembrane region" description="Helical" evidence="7">
    <location>
        <begin position="171"/>
        <end position="197"/>
    </location>
</feature>
<dbReference type="SUPFAM" id="SSF161098">
    <property type="entry name" value="MetI-like"/>
    <property type="match status" value="1"/>
</dbReference>
<keyword evidence="6 7" id="KW-0472">Membrane</keyword>